<evidence type="ECO:0000313" key="6">
    <source>
        <dbReference type="Ensembl" id="ENSCMIP00000049285.1"/>
    </source>
</evidence>
<comment type="similarity">
    <text evidence="1 4">Belongs to the F-actin-capping protein alpha subunit family.</text>
</comment>
<dbReference type="InterPro" id="IPR042489">
    <property type="entry name" value="CapZ_alpha_1"/>
</dbReference>
<dbReference type="GO" id="GO:0051015">
    <property type="term" value="F:actin filament binding"/>
    <property type="evidence" value="ECO:0007669"/>
    <property type="project" value="TreeGrafter"/>
</dbReference>
<reference evidence="6" key="4">
    <citation type="submission" date="2025-08" db="UniProtKB">
        <authorList>
            <consortium name="Ensembl"/>
        </authorList>
    </citation>
    <scope>IDENTIFICATION</scope>
</reference>
<dbReference type="InterPro" id="IPR002189">
    <property type="entry name" value="CapZ_alpha"/>
</dbReference>
<dbReference type="InterPro" id="IPR037282">
    <property type="entry name" value="CapZ_alpha/beta"/>
</dbReference>
<dbReference type="PANTHER" id="PTHR10653">
    <property type="entry name" value="F-ACTIN-CAPPING PROTEIN SUBUNIT ALPHA"/>
    <property type="match status" value="1"/>
</dbReference>
<dbReference type="Gene3D" id="3.90.1150.210">
    <property type="entry name" value="F-actin capping protein, beta subunit"/>
    <property type="match status" value="1"/>
</dbReference>
<dbReference type="OMA" id="KSEWTFA"/>
<reference evidence="7" key="2">
    <citation type="journal article" date="2007" name="PLoS Biol.">
        <title>Survey sequencing and comparative analysis of the elephant shark (Callorhinchus milii) genome.</title>
        <authorList>
            <person name="Venkatesh B."/>
            <person name="Kirkness E.F."/>
            <person name="Loh Y.H."/>
            <person name="Halpern A.L."/>
            <person name="Lee A.P."/>
            <person name="Johnson J."/>
            <person name="Dandona N."/>
            <person name="Viswanathan L.D."/>
            <person name="Tay A."/>
            <person name="Venter J.C."/>
            <person name="Strausberg R.L."/>
            <person name="Brenner S."/>
        </authorList>
    </citation>
    <scope>NUCLEOTIDE SEQUENCE [LARGE SCALE GENOMIC DNA]</scope>
</reference>
<feature type="chain" id="PRO_5021352550" description="F-actin-capping protein subunit alpha" evidence="5">
    <location>
        <begin position="17"/>
        <end position="265"/>
    </location>
</feature>
<keyword evidence="3 4" id="KW-0009">Actin-binding</keyword>
<keyword evidence="2 4" id="KW-0117">Actin capping</keyword>
<organism evidence="6 7">
    <name type="scientific">Callorhinchus milii</name>
    <name type="common">Ghost shark</name>
    <dbReference type="NCBI Taxonomy" id="7868"/>
    <lineage>
        <taxon>Eukaryota</taxon>
        <taxon>Metazoa</taxon>
        <taxon>Chordata</taxon>
        <taxon>Craniata</taxon>
        <taxon>Vertebrata</taxon>
        <taxon>Chondrichthyes</taxon>
        <taxon>Holocephali</taxon>
        <taxon>Chimaeriformes</taxon>
        <taxon>Callorhinchidae</taxon>
        <taxon>Callorhinchus</taxon>
    </lineage>
</organism>
<dbReference type="Ensembl" id="ENSCMIT00000049964.1">
    <property type="protein sequence ID" value="ENSCMIP00000049285.1"/>
    <property type="gene ID" value="ENSCMIG00000020079.1"/>
</dbReference>
<dbReference type="GO" id="GO:0030036">
    <property type="term" value="P:actin cytoskeleton organization"/>
    <property type="evidence" value="ECO:0007669"/>
    <property type="project" value="TreeGrafter"/>
</dbReference>
<dbReference type="InterPro" id="IPR042276">
    <property type="entry name" value="CapZ_alpha/beta_2"/>
</dbReference>
<dbReference type="PANTHER" id="PTHR10653:SF2">
    <property type="entry name" value="F-ACTIN-CAPPING PROTEIN SUBUNIT ALPHA-2"/>
    <property type="match status" value="1"/>
</dbReference>
<sequence length="265" mass="30466">MQGLLVLLLYSSLTHLLDVSKFRRIYRIYREHAGLDQSVVTLLFYRAAAQYNLDQFIPVEVKNQNVLLTEYGDLGKGYFLDPARKISFKVNHMSKEASDVQTYAAQANMETWRSSVESVLTAYVKDHYPYGVCTVYGKTLNAGKAIIACIECHKYQPNVFWNGLWKSEWKFVLSPPCTEVTGTIKVRAHYFEEGSISLISSFEVNEKLSLTVRKIDIAYLMDNYQKLDILLKGLRRHLPFTRTTLDWNKVINSKVVKEMDLGQGQ</sequence>
<protein>
    <recommendedName>
        <fullName evidence="4">F-actin-capping protein subunit alpha</fullName>
    </recommendedName>
</protein>
<dbReference type="PRINTS" id="PR00191">
    <property type="entry name" value="FACTINCAPA"/>
</dbReference>
<reference evidence="7" key="1">
    <citation type="journal article" date="2006" name="Science">
        <title>Ancient noncoding elements conserved in the human genome.</title>
        <authorList>
            <person name="Venkatesh B."/>
            <person name="Kirkness E.F."/>
            <person name="Loh Y.H."/>
            <person name="Halpern A.L."/>
            <person name="Lee A.P."/>
            <person name="Johnson J."/>
            <person name="Dandona N."/>
            <person name="Viswanathan L.D."/>
            <person name="Tay A."/>
            <person name="Venter J.C."/>
            <person name="Strausberg R.L."/>
            <person name="Brenner S."/>
        </authorList>
    </citation>
    <scope>NUCLEOTIDE SEQUENCE [LARGE SCALE GENOMIC DNA]</scope>
</reference>
<feature type="signal peptide" evidence="5">
    <location>
        <begin position="1"/>
        <end position="16"/>
    </location>
</feature>
<dbReference type="AlphaFoldDB" id="A0A4W3KL07"/>
<evidence type="ECO:0000256" key="3">
    <source>
        <dbReference type="ARBA" id="ARBA00023203"/>
    </source>
</evidence>
<dbReference type="STRING" id="7868.ENSCMIP00000049285"/>
<dbReference type="Proteomes" id="UP000314986">
    <property type="component" value="Unassembled WGS sequence"/>
</dbReference>
<accession>A0A4W3KL07</accession>
<dbReference type="Gene3D" id="3.30.1140.60">
    <property type="entry name" value="F-actin capping protein, alpha subunit"/>
    <property type="match status" value="1"/>
</dbReference>
<evidence type="ECO:0000256" key="2">
    <source>
        <dbReference type="ARBA" id="ARBA00022467"/>
    </source>
</evidence>
<comment type="subunit">
    <text evidence="4">Heterodimer of an alpha and a beta subunit.</text>
</comment>
<evidence type="ECO:0000256" key="1">
    <source>
        <dbReference type="ARBA" id="ARBA00010479"/>
    </source>
</evidence>
<dbReference type="FunFam" id="3.90.1150.210:FF:000003">
    <property type="entry name" value="F-actin-capping protein subunit alpha"/>
    <property type="match status" value="1"/>
</dbReference>
<dbReference type="GeneTree" id="ENSGT00950000183119"/>
<dbReference type="GO" id="GO:0008290">
    <property type="term" value="C:F-actin capping protein complex"/>
    <property type="evidence" value="ECO:0007669"/>
    <property type="project" value="UniProtKB-UniRule"/>
</dbReference>
<name>A0A4W3KL07_CALMI</name>
<evidence type="ECO:0000256" key="4">
    <source>
        <dbReference type="RuleBase" id="RU365077"/>
    </source>
</evidence>
<keyword evidence="7" id="KW-1185">Reference proteome</keyword>
<reference evidence="6" key="5">
    <citation type="submission" date="2025-09" db="UniProtKB">
        <authorList>
            <consortium name="Ensembl"/>
        </authorList>
    </citation>
    <scope>IDENTIFICATION</scope>
</reference>
<proteinExistence type="inferred from homology"/>
<evidence type="ECO:0000313" key="7">
    <source>
        <dbReference type="Proteomes" id="UP000314986"/>
    </source>
</evidence>
<dbReference type="InParanoid" id="A0A4W3KL07"/>
<dbReference type="Pfam" id="PF01267">
    <property type="entry name" value="F-actin_cap_A"/>
    <property type="match status" value="1"/>
</dbReference>
<evidence type="ECO:0000256" key="5">
    <source>
        <dbReference type="SAM" id="SignalP"/>
    </source>
</evidence>
<dbReference type="GO" id="GO:0051016">
    <property type="term" value="P:barbed-end actin filament capping"/>
    <property type="evidence" value="ECO:0007669"/>
    <property type="project" value="UniProtKB-UniRule"/>
</dbReference>
<dbReference type="GO" id="GO:0030863">
    <property type="term" value="C:cortical cytoskeleton"/>
    <property type="evidence" value="ECO:0007669"/>
    <property type="project" value="TreeGrafter"/>
</dbReference>
<reference evidence="7" key="3">
    <citation type="journal article" date="2014" name="Nature">
        <title>Elephant shark genome provides unique insights into gnathostome evolution.</title>
        <authorList>
            <consortium name="International Elephant Shark Genome Sequencing Consortium"/>
            <person name="Venkatesh B."/>
            <person name="Lee A.P."/>
            <person name="Ravi V."/>
            <person name="Maurya A.K."/>
            <person name="Lian M.M."/>
            <person name="Swann J.B."/>
            <person name="Ohta Y."/>
            <person name="Flajnik M.F."/>
            <person name="Sutoh Y."/>
            <person name="Kasahara M."/>
            <person name="Hoon S."/>
            <person name="Gangu V."/>
            <person name="Roy S.W."/>
            <person name="Irimia M."/>
            <person name="Korzh V."/>
            <person name="Kondrychyn I."/>
            <person name="Lim Z.W."/>
            <person name="Tay B.H."/>
            <person name="Tohari S."/>
            <person name="Kong K.W."/>
            <person name="Ho S."/>
            <person name="Lorente-Galdos B."/>
            <person name="Quilez J."/>
            <person name="Marques-Bonet T."/>
            <person name="Raney B.J."/>
            <person name="Ingham P.W."/>
            <person name="Tay A."/>
            <person name="Hillier L.W."/>
            <person name="Minx P."/>
            <person name="Boehm T."/>
            <person name="Wilson R.K."/>
            <person name="Brenner S."/>
            <person name="Warren W.C."/>
        </authorList>
    </citation>
    <scope>NUCLEOTIDE SEQUENCE [LARGE SCALE GENOMIC DNA]</scope>
</reference>
<dbReference type="SUPFAM" id="SSF90096">
    <property type="entry name" value="Subunits of heterodimeric actin filament capping protein Capz"/>
    <property type="match status" value="1"/>
</dbReference>
<comment type="function">
    <text evidence="4">F-actin-capping proteins bind in a Ca(2+)-independent manner to the fast growing ends of actin filaments (barbed end) thereby blocking the exchange of subunits at these ends. Unlike other capping proteins (such as gelsolin and severin), these proteins do not sever actin filaments.</text>
</comment>
<keyword evidence="5" id="KW-0732">Signal</keyword>